<dbReference type="EMBL" id="CM042884">
    <property type="protein sequence ID" value="KAI4370749.1"/>
    <property type="molecule type" value="Genomic_DNA"/>
</dbReference>
<protein>
    <submittedName>
        <fullName evidence="1">Uncharacterized protein</fullName>
    </submittedName>
</protein>
<keyword evidence="2" id="KW-1185">Reference proteome</keyword>
<accession>A0ACB9QVT1</accession>
<dbReference type="Proteomes" id="UP001057402">
    <property type="component" value="Chromosome 5"/>
</dbReference>
<comment type="caution">
    <text evidence="1">The sequence shown here is derived from an EMBL/GenBank/DDBJ whole genome shotgun (WGS) entry which is preliminary data.</text>
</comment>
<sequence length="216" mass="24133">MEEEEGGGGGKPKAKEISTLLPSSSSPSNSQQTISDDDEIDYSIKPEFYDPDLDCKDELWIDKKRQGRTTDAVLSCPGCFTTLCLECQRHEKYLTQYRAIFVMNCEVVLDKAYRQSKDATAAELEALKLVRCSVCSTEVGVMDEEEIYHFYSVLPTKGSTPKRAPDVKKIVSDAVAKKCSEIPTAHVDALCILIHDCFVEFRARRGDQPFVTAGRF</sequence>
<name>A0ACB9QVT1_9MYRT</name>
<organism evidence="1 2">
    <name type="scientific">Melastoma candidum</name>
    <dbReference type="NCBI Taxonomy" id="119954"/>
    <lineage>
        <taxon>Eukaryota</taxon>
        <taxon>Viridiplantae</taxon>
        <taxon>Streptophyta</taxon>
        <taxon>Embryophyta</taxon>
        <taxon>Tracheophyta</taxon>
        <taxon>Spermatophyta</taxon>
        <taxon>Magnoliopsida</taxon>
        <taxon>eudicotyledons</taxon>
        <taxon>Gunneridae</taxon>
        <taxon>Pentapetalae</taxon>
        <taxon>rosids</taxon>
        <taxon>malvids</taxon>
        <taxon>Myrtales</taxon>
        <taxon>Melastomataceae</taxon>
        <taxon>Melastomatoideae</taxon>
        <taxon>Melastomateae</taxon>
        <taxon>Melastoma</taxon>
    </lineage>
</organism>
<reference evidence="2" key="1">
    <citation type="journal article" date="2023" name="Front. Plant Sci.">
        <title>Chromosomal-level genome assembly of Melastoma candidum provides insights into trichome evolution.</title>
        <authorList>
            <person name="Zhong Y."/>
            <person name="Wu W."/>
            <person name="Sun C."/>
            <person name="Zou P."/>
            <person name="Liu Y."/>
            <person name="Dai S."/>
            <person name="Zhou R."/>
        </authorList>
    </citation>
    <scope>NUCLEOTIDE SEQUENCE [LARGE SCALE GENOMIC DNA]</scope>
</reference>
<evidence type="ECO:0000313" key="2">
    <source>
        <dbReference type="Proteomes" id="UP001057402"/>
    </source>
</evidence>
<evidence type="ECO:0000313" key="1">
    <source>
        <dbReference type="EMBL" id="KAI4370749.1"/>
    </source>
</evidence>
<proteinExistence type="predicted"/>
<gene>
    <name evidence="1" type="ORF">MLD38_019063</name>
</gene>